<proteinExistence type="predicted"/>
<dbReference type="InterPro" id="IPR001867">
    <property type="entry name" value="OmpR/PhoB-type_DNA-bd"/>
</dbReference>
<evidence type="ECO:0000256" key="1">
    <source>
        <dbReference type="ARBA" id="ARBA00022553"/>
    </source>
</evidence>
<evidence type="ECO:0000256" key="2">
    <source>
        <dbReference type="ARBA" id="ARBA00023012"/>
    </source>
</evidence>
<dbReference type="InterPro" id="IPR001789">
    <property type="entry name" value="Sig_transdc_resp-reg_receiver"/>
</dbReference>
<keyword evidence="1 6" id="KW-0597">Phosphoprotein</keyword>
<dbReference type="eggNOG" id="COG0745">
    <property type="taxonomic scope" value="Bacteria"/>
</dbReference>
<evidence type="ECO:0000313" key="11">
    <source>
        <dbReference type="Proteomes" id="UP000002943"/>
    </source>
</evidence>
<dbReference type="Gene3D" id="3.40.50.2300">
    <property type="match status" value="1"/>
</dbReference>
<keyword evidence="3" id="KW-0805">Transcription regulation</keyword>
<dbReference type="PANTHER" id="PTHR48111:SF22">
    <property type="entry name" value="REGULATOR OF RPOS"/>
    <property type="match status" value="1"/>
</dbReference>
<keyword evidence="11" id="KW-1185">Reference proteome</keyword>
<dbReference type="SUPFAM" id="SSF52172">
    <property type="entry name" value="CheY-like"/>
    <property type="match status" value="1"/>
</dbReference>
<dbReference type="InterPro" id="IPR011006">
    <property type="entry name" value="CheY-like_superfamily"/>
</dbReference>
<dbReference type="InterPro" id="IPR036388">
    <property type="entry name" value="WH-like_DNA-bd_sf"/>
</dbReference>
<dbReference type="Pfam" id="PF00072">
    <property type="entry name" value="Response_reg"/>
    <property type="match status" value="1"/>
</dbReference>
<reference evidence="10 11" key="1">
    <citation type="journal article" date="2012" name="Int. J. Syst. Evol. Microbiol.">
        <title>Vibrio caribbeanicus sp. nov., isolated from the marine sponge Scleritoderma cyanea.</title>
        <authorList>
            <person name="Hoffmann M."/>
            <person name="Monday S.R."/>
            <person name="Allard M.W."/>
            <person name="Strain E.A."/>
            <person name="Whittaker P."/>
            <person name="Naum M."/>
            <person name="McCarthy P.J."/>
            <person name="Lopez J.V."/>
            <person name="Fischer M."/>
            <person name="Brown E.W."/>
        </authorList>
    </citation>
    <scope>NUCLEOTIDE SEQUENCE [LARGE SCALE GENOMIC DNA]</scope>
    <source>
        <strain evidence="10 11">ATCC BAA-2122</strain>
    </source>
</reference>
<accession>E3BEQ2</accession>
<protein>
    <submittedName>
        <fullName evidence="10">Two component transcriptional regulator</fullName>
    </submittedName>
</protein>
<dbReference type="OrthoDB" id="4127888at2"/>
<dbReference type="PROSITE" id="PS50110">
    <property type="entry name" value="RESPONSE_REGULATORY"/>
    <property type="match status" value="1"/>
</dbReference>
<keyword evidence="2" id="KW-0902">Two-component regulatory system</keyword>
<keyword evidence="5" id="KW-0804">Transcription</keyword>
<feature type="domain" description="OmpR/PhoB-type" evidence="9">
    <location>
        <begin position="129"/>
        <end position="226"/>
    </location>
</feature>
<evidence type="ECO:0000259" key="9">
    <source>
        <dbReference type="PROSITE" id="PS51755"/>
    </source>
</evidence>
<gene>
    <name evidence="10" type="ORF">VIBC2010_15939</name>
</gene>
<dbReference type="AlphaFoldDB" id="E3BEQ2"/>
<dbReference type="RefSeq" id="WP_009599345.1">
    <property type="nucleotide sequence ID" value="NZ_AEIU01000003.1"/>
</dbReference>
<dbReference type="InterPro" id="IPR016032">
    <property type="entry name" value="Sig_transdc_resp-reg_C-effctor"/>
</dbReference>
<dbReference type="PANTHER" id="PTHR48111">
    <property type="entry name" value="REGULATOR OF RPOS"/>
    <property type="match status" value="1"/>
</dbReference>
<evidence type="ECO:0000256" key="5">
    <source>
        <dbReference type="ARBA" id="ARBA00023163"/>
    </source>
</evidence>
<dbReference type="FunFam" id="3.40.50.2300:FF:000002">
    <property type="entry name" value="DNA-binding response regulator PhoP"/>
    <property type="match status" value="1"/>
</dbReference>
<dbReference type="CDD" id="cd00383">
    <property type="entry name" value="trans_reg_C"/>
    <property type="match status" value="1"/>
</dbReference>
<dbReference type="SMART" id="SM00448">
    <property type="entry name" value="REC"/>
    <property type="match status" value="1"/>
</dbReference>
<dbReference type="GO" id="GO:0000976">
    <property type="term" value="F:transcription cis-regulatory region binding"/>
    <property type="evidence" value="ECO:0007669"/>
    <property type="project" value="TreeGrafter"/>
</dbReference>
<dbReference type="GO" id="GO:0006355">
    <property type="term" value="P:regulation of DNA-templated transcription"/>
    <property type="evidence" value="ECO:0007669"/>
    <property type="project" value="InterPro"/>
</dbReference>
<dbReference type="GO" id="GO:0032993">
    <property type="term" value="C:protein-DNA complex"/>
    <property type="evidence" value="ECO:0007669"/>
    <property type="project" value="TreeGrafter"/>
</dbReference>
<organism evidence="10 11">
    <name type="scientific">Vibrio caribbeanicus ATCC BAA-2122</name>
    <dbReference type="NCBI Taxonomy" id="796620"/>
    <lineage>
        <taxon>Bacteria</taxon>
        <taxon>Pseudomonadati</taxon>
        <taxon>Pseudomonadota</taxon>
        <taxon>Gammaproteobacteria</taxon>
        <taxon>Vibrionales</taxon>
        <taxon>Vibrionaceae</taxon>
        <taxon>Vibrio</taxon>
    </lineage>
</organism>
<name>E3BEQ2_9VIBR</name>
<evidence type="ECO:0000256" key="3">
    <source>
        <dbReference type="ARBA" id="ARBA00023015"/>
    </source>
</evidence>
<feature type="DNA-binding region" description="OmpR/PhoB-type" evidence="7">
    <location>
        <begin position="129"/>
        <end position="226"/>
    </location>
</feature>
<dbReference type="EMBL" id="AEIU01000003">
    <property type="protein sequence ID" value="EFP98419.1"/>
    <property type="molecule type" value="Genomic_DNA"/>
</dbReference>
<dbReference type="InterPro" id="IPR039420">
    <property type="entry name" value="WalR-like"/>
</dbReference>
<evidence type="ECO:0000256" key="6">
    <source>
        <dbReference type="PROSITE-ProRule" id="PRU00169"/>
    </source>
</evidence>
<comment type="caution">
    <text evidence="10">The sequence shown here is derived from an EMBL/GenBank/DDBJ whole genome shotgun (WGS) entry which is preliminary data.</text>
</comment>
<feature type="modified residue" description="4-aspartylphosphate" evidence="6">
    <location>
        <position position="55"/>
    </location>
</feature>
<evidence type="ECO:0000259" key="8">
    <source>
        <dbReference type="PROSITE" id="PS50110"/>
    </source>
</evidence>
<dbReference type="PROSITE" id="PS51755">
    <property type="entry name" value="OMPR_PHOB"/>
    <property type="match status" value="1"/>
</dbReference>
<dbReference type="Proteomes" id="UP000002943">
    <property type="component" value="Unassembled WGS sequence"/>
</dbReference>
<feature type="domain" description="Response regulatory" evidence="8">
    <location>
        <begin position="6"/>
        <end position="120"/>
    </location>
</feature>
<evidence type="ECO:0000313" key="10">
    <source>
        <dbReference type="EMBL" id="EFP98419.1"/>
    </source>
</evidence>
<dbReference type="SMART" id="SM00862">
    <property type="entry name" value="Trans_reg_C"/>
    <property type="match status" value="1"/>
</dbReference>
<keyword evidence="4 7" id="KW-0238">DNA-binding</keyword>
<dbReference type="STRING" id="796620.VIBC2010_15939"/>
<dbReference type="GO" id="GO:0005829">
    <property type="term" value="C:cytosol"/>
    <property type="evidence" value="ECO:0007669"/>
    <property type="project" value="TreeGrafter"/>
</dbReference>
<dbReference type="Gene3D" id="1.10.10.10">
    <property type="entry name" value="Winged helix-like DNA-binding domain superfamily/Winged helix DNA-binding domain"/>
    <property type="match status" value="1"/>
</dbReference>
<sequence length="228" mass="25828">MLEQSRILVIEDNLQLQNTIADFLEVKEAHVDFAVDGKQGFKLASEHDFDVIILDVMLPKMNGMQVAEKLRENGVSTPILMLTALNGEQDLLESFGSGVDDFVTKPFQFLELEARLSALIKRNKGLVAKKTLCYGQITLDEKSRTVSREGRPIILSSTLFDILRELVNAQGEIVTRESLTHMLWGNDTPDTDLLRSHIYLLRNTLDKPFEFAMLRTVPRHGYQLTLPN</sequence>
<dbReference type="Pfam" id="PF00486">
    <property type="entry name" value="Trans_reg_C"/>
    <property type="match status" value="1"/>
</dbReference>
<evidence type="ECO:0000256" key="7">
    <source>
        <dbReference type="PROSITE-ProRule" id="PRU01091"/>
    </source>
</evidence>
<dbReference type="GO" id="GO:0000156">
    <property type="term" value="F:phosphorelay response regulator activity"/>
    <property type="evidence" value="ECO:0007669"/>
    <property type="project" value="TreeGrafter"/>
</dbReference>
<evidence type="ECO:0000256" key="4">
    <source>
        <dbReference type="ARBA" id="ARBA00023125"/>
    </source>
</evidence>
<dbReference type="SUPFAM" id="SSF46894">
    <property type="entry name" value="C-terminal effector domain of the bipartite response regulators"/>
    <property type="match status" value="1"/>
</dbReference>
<dbReference type="CDD" id="cd17574">
    <property type="entry name" value="REC_OmpR"/>
    <property type="match status" value="1"/>
</dbReference>